<proteinExistence type="predicted"/>
<dbReference type="Proteomes" id="UP001499882">
    <property type="component" value="Unassembled WGS sequence"/>
</dbReference>
<reference evidence="2" key="1">
    <citation type="journal article" date="2019" name="Int. J. Syst. Evol. Microbiol.">
        <title>The Global Catalogue of Microorganisms (GCM) 10K type strain sequencing project: providing services to taxonomists for standard genome sequencing and annotation.</title>
        <authorList>
            <consortium name="The Broad Institute Genomics Platform"/>
            <consortium name="The Broad Institute Genome Sequencing Center for Infectious Disease"/>
            <person name="Wu L."/>
            <person name="Ma J."/>
        </authorList>
    </citation>
    <scope>NUCLEOTIDE SEQUENCE [LARGE SCALE GENOMIC DNA]</scope>
    <source>
        <strain evidence="2">JCM 18532</strain>
    </source>
</reference>
<keyword evidence="2" id="KW-1185">Reference proteome</keyword>
<organism evidence="1 2">
    <name type="scientific">Nocardioides endophyticus</name>
    <dbReference type="NCBI Taxonomy" id="1353775"/>
    <lineage>
        <taxon>Bacteria</taxon>
        <taxon>Bacillati</taxon>
        <taxon>Actinomycetota</taxon>
        <taxon>Actinomycetes</taxon>
        <taxon>Propionibacteriales</taxon>
        <taxon>Nocardioidaceae</taxon>
        <taxon>Nocardioides</taxon>
    </lineage>
</organism>
<protein>
    <submittedName>
        <fullName evidence="1">Uncharacterized protein</fullName>
    </submittedName>
</protein>
<dbReference type="EMBL" id="BAABKN010000015">
    <property type="protein sequence ID" value="GAA4740373.1"/>
    <property type="molecule type" value="Genomic_DNA"/>
</dbReference>
<gene>
    <name evidence="1" type="ORF">GCM10023350_26020</name>
</gene>
<comment type="caution">
    <text evidence="1">The sequence shown here is derived from an EMBL/GenBank/DDBJ whole genome shotgun (WGS) entry which is preliminary data.</text>
</comment>
<sequence length="50" mass="5236">MTALVLVALGVALWCLVPLPVAVVVGRAFRAGETDDEFAGTVRDYDAVGM</sequence>
<accession>A0ABP8YWX0</accession>
<dbReference type="RefSeq" id="WP_345527215.1">
    <property type="nucleotide sequence ID" value="NZ_BAABKN010000015.1"/>
</dbReference>
<name>A0ABP8YWX0_9ACTN</name>
<evidence type="ECO:0000313" key="2">
    <source>
        <dbReference type="Proteomes" id="UP001499882"/>
    </source>
</evidence>
<evidence type="ECO:0000313" key="1">
    <source>
        <dbReference type="EMBL" id="GAA4740373.1"/>
    </source>
</evidence>